<evidence type="ECO:0000313" key="7">
    <source>
        <dbReference type="EMBL" id="KAK3729637.1"/>
    </source>
</evidence>
<gene>
    <name evidence="7" type="ORF">RRG08_015660</name>
</gene>
<evidence type="ECO:0000256" key="3">
    <source>
        <dbReference type="ARBA" id="ARBA00022833"/>
    </source>
</evidence>
<dbReference type="SMART" id="SM00184">
    <property type="entry name" value="RING"/>
    <property type="match status" value="1"/>
</dbReference>
<dbReference type="GO" id="GO:0061630">
    <property type="term" value="F:ubiquitin protein ligase activity"/>
    <property type="evidence" value="ECO:0007669"/>
    <property type="project" value="TreeGrafter"/>
</dbReference>
<evidence type="ECO:0000256" key="1">
    <source>
        <dbReference type="ARBA" id="ARBA00022723"/>
    </source>
</evidence>
<dbReference type="InterPro" id="IPR001841">
    <property type="entry name" value="Znf_RING"/>
</dbReference>
<dbReference type="GO" id="GO:0008270">
    <property type="term" value="F:zinc ion binding"/>
    <property type="evidence" value="ECO:0007669"/>
    <property type="project" value="UniProtKB-KW"/>
</dbReference>
<name>A0AAE0Y2K3_9GAST</name>
<dbReference type="EMBL" id="JAWDGP010007128">
    <property type="protein sequence ID" value="KAK3729637.1"/>
    <property type="molecule type" value="Genomic_DNA"/>
</dbReference>
<dbReference type="InterPro" id="IPR027370">
    <property type="entry name" value="Znf-RING_euk"/>
</dbReference>
<dbReference type="Gene3D" id="3.30.40.10">
    <property type="entry name" value="Zinc/RING finger domain, C3HC4 (zinc finger)"/>
    <property type="match status" value="1"/>
</dbReference>
<feature type="domain" description="RING-type" evidence="6">
    <location>
        <begin position="13"/>
        <end position="87"/>
    </location>
</feature>
<accession>A0AAE0Y2K3</accession>
<dbReference type="Gene3D" id="3.30.160.60">
    <property type="entry name" value="Classic Zinc Finger"/>
    <property type="match status" value="1"/>
</dbReference>
<evidence type="ECO:0000313" key="8">
    <source>
        <dbReference type="Proteomes" id="UP001283361"/>
    </source>
</evidence>
<reference evidence="7" key="1">
    <citation type="journal article" date="2023" name="G3 (Bethesda)">
        <title>A reference genome for the long-term kleptoplast-retaining sea slug Elysia crispata morphotype clarki.</title>
        <authorList>
            <person name="Eastman K.E."/>
            <person name="Pendleton A.L."/>
            <person name="Shaikh M.A."/>
            <person name="Suttiyut T."/>
            <person name="Ogas R."/>
            <person name="Tomko P."/>
            <person name="Gavelis G."/>
            <person name="Widhalm J.R."/>
            <person name="Wisecaver J.H."/>
        </authorList>
    </citation>
    <scope>NUCLEOTIDE SEQUENCE</scope>
    <source>
        <strain evidence="7">ECLA1</strain>
    </source>
</reference>
<dbReference type="AlphaFoldDB" id="A0AAE0Y2K3"/>
<keyword evidence="1" id="KW-0479">Metal-binding</keyword>
<evidence type="ECO:0000256" key="2">
    <source>
        <dbReference type="ARBA" id="ARBA00022771"/>
    </source>
</evidence>
<keyword evidence="8" id="KW-1185">Reference proteome</keyword>
<dbReference type="PROSITE" id="PS50089">
    <property type="entry name" value="ZF_RING_2"/>
    <property type="match status" value="1"/>
</dbReference>
<feature type="compositionally biased region" description="Basic and acidic residues" evidence="5">
    <location>
        <begin position="68"/>
        <end position="77"/>
    </location>
</feature>
<evidence type="ECO:0000256" key="5">
    <source>
        <dbReference type="SAM" id="MobiDB-lite"/>
    </source>
</evidence>
<dbReference type="PANTHER" id="PTHR25462">
    <property type="entry name" value="BONUS, ISOFORM C-RELATED"/>
    <property type="match status" value="1"/>
</dbReference>
<feature type="region of interest" description="Disordered" evidence="5">
    <location>
        <begin position="48"/>
        <end position="77"/>
    </location>
</feature>
<dbReference type="Pfam" id="PF13445">
    <property type="entry name" value="zf-RING_UBOX"/>
    <property type="match status" value="1"/>
</dbReference>
<dbReference type="CDD" id="cd19801">
    <property type="entry name" value="Bbox1_MID"/>
    <property type="match status" value="1"/>
</dbReference>
<dbReference type="InterPro" id="IPR047153">
    <property type="entry name" value="TRIM45/56/19-like"/>
</dbReference>
<keyword evidence="3" id="KW-0862">Zinc</keyword>
<proteinExistence type="predicted"/>
<dbReference type="PANTHER" id="PTHR25462:SF306">
    <property type="entry name" value="TRIPARTITE MOTIF CONTAINING 9"/>
    <property type="match status" value="1"/>
</dbReference>
<dbReference type="InterPro" id="IPR017907">
    <property type="entry name" value="Znf_RING_CS"/>
</dbReference>
<comment type="caution">
    <text evidence="7">The sequence shown here is derived from an EMBL/GenBank/DDBJ whole genome shotgun (WGS) entry which is preliminary data.</text>
</comment>
<dbReference type="SUPFAM" id="SSF57850">
    <property type="entry name" value="RING/U-box"/>
    <property type="match status" value="1"/>
</dbReference>
<evidence type="ECO:0000259" key="6">
    <source>
        <dbReference type="PROSITE" id="PS50089"/>
    </source>
</evidence>
<evidence type="ECO:0000256" key="4">
    <source>
        <dbReference type="PROSITE-ProRule" id="PRU00175"/>
    </source>
</evidence>
<keyword evidence="2 4" id="KW-0863">Zinc-finger</keyword>
<dbReference type="InterPro" id="IPR013083">
    <property type="entry name" value="Znf_RING/FYVE/PHD"/>
</dbReference>
<dbReference type="Proteomes" id="UP001283361">
    <property type="component" value="Unassembled WGS sequence"/>
</dbReference>
<dbReference type="PROSITE" id="PS00518">
    <property type="entry name" value="ZF_RING_1"/>
    <property type="match status" value="1"/>
</dbReference>
<organism evidence="7 8">
    <name type="scientific">Elysia crispata</name>
    <name type="common">lettuce slug</name>
    <dbReference type="NCBI Taxonomy" id="231223"/>
    <lineage>
        <taxon>Eukaryota</taxon>
        <taxon>Metazoa</taxon>
        <taxon>Spiralia</taxon>
        <taxon>Lophotrochozoa</taxon>
        <taxon>Mollusca</taxon>
        <taxon>Gastropoda</taxon>
        <taxon>Heterobranchia</taxon>
        <taxon>Euthyneura</taxon>
        <taxon>Panpulmonata</taxon>
        <taxon>Sacoglossa</taxon>
        <taxon>Placobranchoidea</taxon>
        <taxon>Plakobranchidae</taxon>
        <taxon>Elysia</taxon>
    </lineage>
</organism>
<sequence length="218" mass="23469">MAVSHGVTDELICSICLEMFTAPVLLPCAHTFCKQCLLNVHERSRIRSSDPGAISQPGTSNQAAAAGGRDDNSLKNNDRPIVCPQCRAEFGLGPDGIHGLPRNTTLANIILSIEEEKRAKNVLCEVCESNPARTASKTCADCAVTYCTQCFQQLHPMRGAFKYHLIKDANVAPPRCASPFFDFRSTRLASVDGYGTDGAESGDEGGIYAKPVGIEFMV</sequence>
<protein>
    <recommendedName>
        <fullName evidence="6">RING-type domain-containing protein</fullName>
    </recommendedName>
</protein>
<dbReference type="Pfam" id="PF22586">
    <property type="entry name" value="ANCHR-like_BBOX"/>
    <property type="match status" value="1"/>
</dbReference>